<protein>
    <recommendedName>
        <fullName evidence="3">Transglutaminase-like domain-containing protein</fullName>
    </recommendedName>
</protein>
<dbReference type="EMBL" id="JPMI01000277">
    <property type="protein sequence ID" value="KFA88739.1"/>
    <property type="molecule type" value="Genomic_DNA"/>
</dbReference>
<keyword evidence="2" id="KW-0472">Membrane</keyword>
<evidence type="ECO:0000313" key="4">
    <source>
        <dbReference type="EMBL" id="KFA88739.1"/>
    </source>
</evidence>
<feature type="domain" description="Transglutaminase-like" evidence="3">
    <location>
        <begin position="279"/>
        <end position="411"/>
    </location>
</feature>
<proteinExistence type="predicted"/>
<dbReference type="PANTHER" id="PTHR33490">
    <property type="entry name" value="BLR5614 PROTEIN-RELATED"/>
    <property type="match status" value="1"/>
</dbReference>
<feature type="transmembrane region" description="Helical" evidence="2">
    <location>
        <begin position="986"/>
        <end position="1006"/>
    </location>
</feature>
<dbReference type="Proteomes" id="UP000028547">
    <property type="component" value="Unassembled WGS sequence"/>
</dbReference>
<evidence type="ECO:0000256" key="2">
    <source>
        <dbReference type="SAM" id="Phobius"/>
    </source>
</evidence>
<dbReference type="AlphaFoldDB" id="A0A084SJV4"/>
<dbReference type="RefSeq" id="WP_043407825.1">
    <property type="nucleotide sequence ID" value="NZ_JPMI01000277.1"/>
</dbReference>
<dbReference type="InterPro" id="IPR038765">
    <property type="entry name" value="Papain-like_cys_pep_sf"/>
</dbReference>
<accession>A0A084SJV4</accession>
<keyword evidence="2" id="KW-0812">Transmembrane</keyword>
<sequence length="1012" mass="108105">MQVSVREQPRRANGFVQGISMLVMAAMVCLSLRPLSAAAEARPNTGVRPVVVGALPPVQSRAPVSAMTTADDQYGQALEELKELVSAKPGQRQSVSGAAGLNTSGAQRRVQSISEKIQQLEKLDVAVDASFAEVGKRLDDKKLSEEIKARHHAAELVFKQKRKEMKRILEKFKAADAAGDEARREKSIEELGRFLAANQPGKRHKKLDPNKLPWRVPDGKARKPAKSPEAFARSLAGSDSTLRTALAPATSGDLSATDDVQITQAISDLAVSLGKNPVPLYHWVRNNIDYIPSFGSIQGSDATLNKKQGNAFDTASLLIALYRASGIPARYVYGTIRVPADAAMSWVGGVAKPEAAQQLWVQGGVPNAALTSGGRITHIELEHVWVEAWVDFEPSRGKKQGQGDTWVSLDASFKQYTDNVGLLGGANPSVDMNTITSASLSGATVNVAEGWIQNPNFTAVRSGGEQYLNEHTSYVEQVKPDATVGEVYGTRVSLKEQFEILASSLPYKTVSIGARYSDLPPSLTHKFRYSLYAGESGRSLDSPILSFSESLPNLAGRKVMLLYAPATHADAELIASRLPQPNADGSQPTPEELSDVTFPAYLIRLRPEIRVDGVVRATGSPVTMGTELLGTGGFTELNLSLGWDETSDILSAGQVTAIGLNMQGIDAERIVRLKAQAAEAKALIESGDTSGLFRNDVGGDLLTTVLWQYFALLDASGRAMRLRARVVDFPALSFGLVHVDLGVESVFGVAKRAKFSGVMLDIGHLRNIRWSMDNDKNVWARANRVMGMQASTQEHAVLEELLVAQGQTGEAASTIKLLAKAAAAGQRIYVVTQTNIGVVLPQLELGSDILDGIRSAVASGKEVTVHQRPVDVQGWSGAGYIVTDVETGAGAYLIEGGANGGYLKAFNYGAAVGVSLGVAIMVSLFLGPMLGWLFVGLSALYIAVLGVFVVYQMQKAYAKDDDKFNCFVGGFLLGLDLGMAPYPPSAIAAVFITVLSSLFVDGNSGMNCGAMG</sequence>
<feature type="transmembrane region" description="Helical" evidence="2">
    <location>
        <begin position="12"/>
        <end position="32"/>
    </location>
</feature>
<feature type="transmembrane region" description="Helical" evidence="2">
    <location>
        <begin position="932"/>
        <end position="951"/>
    </location>
</feature>
<organism evidence="4 5">
    <name type="scientific">Archangium violaceum Cb vi76</name>
    <dbReference type="NCBI Taxonomy" id="1406225"/>
    <lineage>
        <taxon>Bacteria</taxon>
        <taxon>Pseudomonadati</taxon>
        <taxon>Myxococcota</taxon>
        <taxon>Myxococcia</taxon>
        <taxon>Myxococcales</taxon>
        <taxon>Cystobacterineae</taxon>
        <taxon>Archangiaceae</taxon>
        <taxon>Archangium</taxon>
    </lineage>
</organism>
<evidence type="ECO:0000259" key="3">
    <source>
        <dbReference type="Pfam" id="PF01841"/>
    </source>
</evidence>
<name>A0A084SJV4_9BACT</name>
<evidence type="ECO:0000313" key="5">
    <source>
        <dbReference type="Proteomes" id="UP000028547"/>
    </source>
</evidence>
<dbReference type="SUPFAM" id="SSF54001">
    <property type="entry name" value="Cysteine proteinases"/>
    <property type="match status" value="1"/>
</dbReference>
<comment type="caution">
    <text evidence="4">The sequence shown here is derived from an EMBL/GenBank/DDBJ whole genome shotgun (WGS) entry which is preliminary data.</text>
</comment>
<dbReference type="Pfam" id="PF01841">
    <property type="entry name" value="Transglut_core"/>
    <property type="match status" value="1"/>
</dbReference>
<dbReference type="Gene3D" id="3.10.620.30">
    <property type="match status" value="1"/>
</dbReference>
<reference evidence="4 5" key="1">
    <citation type="submission" date="2014-07" db="EMBL/GenBank/DDBJ databases">
        <title>Draft Genome Sequence of Gephyronic Acid Producer, Cystobacter violaceus Strain Cb vi76.</title>
        <authorList>
            <person name="Stevens D.C."/>
            <person name="Young J."/>
            <person name="Carmichael R."/>
            <person name="Tan J."/>
            <person name="Taylor R.E."/>
        </authorList>
    </citation>
    <scope>NUCLEOTIDE SEQUENCE [LARGE SCALE GENOMIC DNA]</scope>
    <source>
        <strain evidence="4 5">Cb vi76</strain>
    </source>
</reference>
<keyword evidence="2" id="KW-1133">Transmembrane helix</keyword>
<evidence type="ECO:0000256" key="1">
    <source>
        <dbReference type="SAM" id="MobiDB-lite"/>
    </source>
</evidence>
<feature type="region of interest" description="Disordered" evidence="1">
    <location>
        <begin position="199"/>
        <end position="231"/>
    </location>
</feature>
<dbReference type="InterPro" id="IPR002931">
    <property type="entry name" value="Transglutaminase-like"/>
</dbReference>
<feature type="transmembrane region" description="Helical" evidence="2">
    <location>
        <begin position="905"/>
        <end position="926"/>
    </location>
</feature>
<gene>
    <name evidence="4" type="ORF">Q664_39785</name>
</gene>